<accession>X1SX04</accession>
<evidence type="ECO:0000313" key="1">
    <source>
        <dbReference type="EMBL" id="GAI79870.1"/>
    </source>
</evidence>
<reference evidence="1" key="1">
    <citation type="journal article" date="2014" name="Front. Microbiol.">
        <title>High frequency of phylogenetically diverse reductive dehalogenase-homologous genes in deep subseafloor sedimentary metagenomes.</title>
        <authorList>
            <person name="Kawai M."/>
            <person name="Futagami T."/>
            <person name="Toyoda A."/>
            <person name="Takaki Y."/>
            <person name="Nishi S."/>
            <person name="Hori S."/>
            <person name="Arai W."/>
            <person name="Tsubouchi T."/>
            <person name="Morono Y."/>
            <person name="Uchiyama I."/>
            <person name="Ito T."/>
            <person name="Fujiyama A."/>
            <person name="Inagaki F."/>
            <person name="Takami H."/>
        </authorList>
    </citation>
    <scope>NUCLEOTIDE SEQUENCE</scope>
    <source>
        <strain evidence="1">Expedition CK06-06</strain>
    </source>
</reference>
<sequence>MTLCKTGQGITDIRGGTGGVYFTRDRSGLHCAAKPRKIKKTSPQQRIQRNAFVKARTYSKDNRTVSYLIYLALNNIPFTFDAIVTGNPDPDCTGRYVLEGKFEGKDFYRRTDGVWCIFYKAEYNRWYISTDPIVPEWAIWYGNSTIQGKYEGGKPVWGTVWVTLQVQPPPPNYNPPKL</sequence>
<proteinExistence type="predicted"/>
<organism evidence="1">
    <name type="scientific">marine sediment metagenome</name>
    <dbReference type="NCBI Taxonomy" id="412755"/>
    <lineage>
        <taxon>unclassified sequences</taxon>
        <taxon>metagenomes</taxon>
        <taxon>ecological metagenomes</taxon>
    </lineage>
</organism>
<dbReference type="AlphaFoldDB" id="X1SX04"/>
<gene>
    <name evidence="1" type="ORF">S12H4_16640</name>
</gene>
<comment type="caution">
    <text evidence="1">The sequence shown here is derived from an EMBL/GenBank/DDBJ whole genome shotgun (WGS) entry which is preliminary data.</text>
</comment>
<name>X1SX04_9ZZZZ</name>
<dbReference type="EMBL" id="BARW01008062">
    <property type="protein sequence ID" value="GAI79870.1"/>
    <property type="molecule type" value="Genomic_DNA"/>
</dbReference>
<protein>
    <submittedName>
        <fullName evidence="1">Uncharacterized protein</fullName>
    </submittedName>
</protein>